<sequence length="339" mass="38847">MNSIQVNSLPLKDVIRDISKVFDIPFSENCGEYLLKLPPSVGEGTIRGINFEGGLGLVQYDCLFNEDMEIHFVVNNIHPLKFLYTVEGILRHRFEDEDDLHTIEQYQNAIVASSKHNGHVLLFKAKQRIKVNSLEIERERFQAKMECDIKSLDNELEQLFKDIKARGTFYYSGNYSLGISDILNGMLEFTAENFTRKLFLEGMAYQILTHQILQYQDDKKDEGSRTLLRSSELKQINHISDLIESNISDVPTVENLAREAGLNVNKLQEGFKKLYGTTVNNYVQKARLDAAYNLLTKTDLSISEIVSAIGLSSKSYFSKIFKEKHAISPSEFRKKQRDK</sequence>
<accession>A0A5C6Z068</accession>
<dbReference type="PANTHER" id="PTHR47893">
    <property type="entry name" value="REGULATORY PROTEIN PCHR"/>
    <property type="match status" value="1"/>
</dbReference>
<evidence type="ECO:0000313" key="6">
    <source>
        <dbReference type="EMBL" id="TXD73446.1"/>
    </source>
</evidence>
<dbReference type="GO" id="GO:0003700">
    <property type="term" value="F:DNA-binding transcription factor activity"/>
    <property type="evidence" value="ECO:0007669"/>
    <property type="project" value="InterPro"/>
</dbReference>
<dbReference type="RefSeq" id="WP_111845909.1">
    <property type="nucleotide sequence ID" value="NZ_UEGI01000030.1"/>
</dbReference>
<dbReference type="GO" id="GO:0043565">
    <property type="term" value="F:sequence-specific DNA binding"/>
    <property type="evidence" value="ECO:0007669"/>
    <property type="project" value="InterPro"/>
</dbReference>
<keyword evidence="1" id="KW-0805">Transcription regulation</keyword>
<dbReference type="InterPro" id="IPR009057">
    <property type="entry name" value="Homeodomain-like_sf"/>
</dbReference>
<dbReference type="PROSITE" id="PS01124">
    <property type="entry name" value="HTH_ARAC_FAMILY_2"/>
    <property type="match status" value="1"/>
</dbReference>
<dbReference type="InterPro" id="IPR053142">
    <property type="entry name" value="PchR_regulatory_protein"/>
</dbReference>
<dbReference type="OrthoDB" id="2666928at2"/>
<dbReference type="InterPro" id="IPR020449">
    <property type="entry name" value="Tscrpt_reg_AraC-type_HTH"/>
</dbReference>
<dbReference type="EMBL" id="VORT01000004">
    <property type="protein sequence ID" value="TXD73446.1"/>
    <property type="molecule type" value="Genomic_DNA"/>
</dbReference>
<name>A0A5C6Z068_9FLAO</name>
<feature type="coiled-coil region" evidence="4">
    <location>
        <begin position="124"/>
        <end position="162"/>
    </location>
</feature>
<dbReference type="SUPFAM" id="SSF46689">
    <property type="entry name" value="Homeodomain-like"/>
    <property type="match status" value="2"/>
</dbReference>
<dbReference type="Gene3D" id="1.10.10.60">
    <property type="entry name" value="Homeodomain-like"/>
    <property type="match status" value="2"/>
</dbReference>
<evidence type="ECO:0000256" key="1">
    <source>
        <dbReference type="ARBA" id="ARBA00023015"/>
    </source>
</evidence>
<dbReference type="Proteomes" id="UP000321497">
    <property type="component" value="Unassembled WGS sequence"/>
</dbReference>
<evidence type="ECO:0000259" key="5">
    <source>
        <dbReference type="PROSITE" id="PS01124"/>
    </source>
</evidence>
<evidence type="ECO:0000256" key="4">
    <source>
        <dbReference type="SAM" id="Coils"/>
    </source>
</evidence>
<dbReference type="PANTHER" id="PTHR47893:SF1">
    <property type="entry name" value="REGULATORY PROTEIN PCHR"/>
    <property type="match status" value="1"/>
</dbReference>
<protein>
    <submittedName>
        <fullName evidence="6">Helix-turn-helix transcriptional regulator</fullName>
    </submittedName>
</protein>
<reference evidence="6 7" key="1">
    <citation type="submission" date="2019-08" db="EMBL/GenBank/DDBJ databases">
        <title>Genome of Aequorivita antarctica SW49 (type strain).</title>
        <authorList>
            <person name="Bowman J.P."/>
        </authorList>
    </citation>
    <scope>NUCLEOTIDE SEQUENCE [LARGE SCALE GENOMIC DNA]</scope>
    <source>
        <strain evidence="6 7">SW49</strain>
    </source>
</reference>
<feature type="domain" description="HTH araC/xylS-type" evidence="5">
    <location>
        <begin position="237"/>
        <end position="335"/>
    </location>
</feature>
<organism evidence="6 7">
    <name type="scientific">Aequorivita antarctica</name>
    <dbReference type="NCBI Taxonomy" id="153266"/>
    <lineage>
        <taxon>Bacteria</taxon>
        <taxon>Pseudomonadati</taxon>
        <taxon>Bacteroidota</taxon>
        <taxon>Flavobacteriia</taxon>
        <taxon>Flavobacteriales</taxon>
        <taxon>Flavobacteriaceae</taxon>
        <taxon>Aequorivita</taxon>
    </lineage>
</organism>
<proteinExistence type="predicted"/>
<evidence type="ECO:0000256" key="2">
    <source>
        <dbReference type="ARBA" id="ARBA00023125"/>
    </source>
</evidence>
<dbReference type="Pfam" id="PF12833">
    <property type="entry name" value="HTH_18"/>
    <property type="match status" value="1"/>
</dbReference>
<evidence type="ECO:0000256" key="3">
    <source>
        <dbReference type="ARBA" id="ARBA00023163"/>
    </source>
</evidence>
<dbReference type="InterPro" id="IPR018060">
    <property type="entry name" value="HTH_AraC"/>
</dbReference>
<evidence type="ECO:0000313" key="7">
    <source>
        <dbReference type="Proteomes" id="UP000321497"/>
    </source>
</evidence>
<keyword evidence="4" id="KW-0175">Coiled coil</keyword>
<dbReference type="AlphaFoldDB" id="A0A5C6Z068"/>
<dbReference type="SMART" id="SM00342">
    <property type="entry name" value="HTH_ARAC"/>
    <property type="match status" value="1"/>
</dbReference>
<keyword evidence="7" id="KW-1185">Reference proteome</keyword>
<dbReference type="PRINTS" id="PR00032">
    <property type="entry name" value="HTHARAC"/>
</dbReference>
<keyword evidence="2" id="KW-0238">DNA-binding</keyword>
<comment type="caution">
    <text evidence="6">The sequence shown here is derived from an EMBL/GenBank/DDBJ whole genome shotgun (WGS) entry which is preliminary data.</text>
</comment>
<keyword evidence="3" id="KW-0804">Transcription</keyword>
<gene>
    <name evidence="6" type="ORF">ESU54_06690</name>
</gene>